<evidence type="ECO:0000259" key="8">
    <source>
        <dbReference type="Pfam" id="PF12804"/>
    </source>
</evidence>
<evidence type="ECO:0000256" key="3">
    <source>
        <dbReference type="ARBA" id="ARBA00022723"/>
    </source>
</evidence>
<evidence type="ECO:0000256" key="1">
    <source>
        <dbReference type="ARBA" id="ARBA00022490"/>
    </source>
</evidence>
<gene>
    <name evidence="9" type="ORF">MNBD_GAMMA04-1562</name>
</gene>
<dbReference type="Gene3D" id="3.90.550.10">
    <property type="entry name" value="Spore Coat Polysaccharide Biosynthesis Protein SpsA, Chain A"/>
    <property type="match status" value="1"/>
</dbReference>
<dbReference type="GO" id="GO:0046872">
    <property type="term" value="F:metal ion binding"/>
    <property type="evidence" value="ECO:0007669"/>
    <property type="project" value="UniProtKB-KW"/>
</dbReference>
<keyword evidence="3" id="KW-0479">Metal-binding</keyword>
<dbReference type="GO" id="GO:0061603">
    <property type="term" value="F:molybdenum cofactor guanylyltransferase activity"/>
    <property type="evidence" value="ECO:0007669"/>
    <property type="project" value="UniProtKB-EC"/>
</dbReference>
<dbReference type="HAMAP" id="MF_00316">
    <property type="entry name" value="MobA"/>
    <property type="match status" value="1"/>
</dbReference>
<keyword evidence="5" id="KW-0460">Magnesium</keyword>
<dbReference type="Pfam" id="PF12804">
    <property type="entry name" value="NTP_transf_3"/>
    <property type="match status" value="1"/>
</dbReference>
<dbReference type="EMBL" id="UOFB01000109">
    <property type="protein sequence ID" value="VAW45935.1"/>
    <property type="molecule type" value="Genomic_DNA"/>
</dbReference>
<accession>A0A3B0VQV8</accession>
<protein>
    <submittedName>
        <fullName evidence="9">Molybdenum cofactor guanylyltransferase</fullName>
        <ecNumber evidence="9">2.7.7.77</ecNumber>
    </submittedName>
</protein>
<evidence type="ECO:0000313" key="9">
    <source>
        <dbReference type="EMBL" id="VAW45935.1"/>
    </source>
</evidence>
<keyword evidence="1" id="KW-0963">Cytoplasm</keyword>
<feature type="domain" description="MobA-like NTP transferase" evidence="8">
    <location>
        <begin position="29"/>
        <end position="186"/>
    </location>
</feature>
<evidence type="ECO:0000256" key="7">
    <source>
        <dbReference type="ARBA" id="ARBA00023150"/>
    </source>
</evidence>
<dbReference type="InterPro" id="IPR025877">
    <property type="entry name" value="MobA-like_NTP_Trfase"/>
</dbReference>
<dbReference type="InterPro" id="IPR013482">
    <property type="entry name" value="Molybde_CF_guanTrfase"/>
</dbReference>
<dbReference type="GO" id="GO:0005525">
    <property type="term" value="F:GTP binding"/>
    <property type="evidence" value="ECO:0007669"/>
    <property type="project" value="UniProtKB-KW"/>
</dbReference>
<dbReference type="EC" id="2.7.7.77" evidence="9"/>
<organism evidence="9">
    <name type="scientific">hydrothermal vent metagenome</name>
    <dbReference type="NCBI Taxonomy" id="652676"/>
    <lineage>
        <taxon>unclassified sequences</taxon>
        <taxon>metagenomes</taxon>
        <taxon>ecological metagenomes</taxon>
    </lineage>
</organism>
<evidence type="ECO:0000256" key="6">
    <source>
        <dbReference type="ARBA" id="ARBA00023134"/>
    </source>
</evidence>
<dbReference type="InterPro" id="IPR029044">
    <property type="entry name" value="Nucleotide-diphossugar_trans"/>
</dbReference>
<evidence type="ECO:0000256" key="5">
    <source>
        <dbReference type="ARBA" id="ARBA00022842"/>
    </source>
</evidence>
<sequence>MYTKPATKWLSLVTTFILGQPPSLSNTSAVILAGGQGKRVGLRQKALLPYQGRPLLHWVLQRLTTQGVPIWLNVNSNAAEYEAYGLPQFSDQHQGFLGPLSGMQAAWNSIDSDWIVFVPCDNPNLPQDLIVRLMQAQSVNPAPLMVVQDGQRIQPLYLLMHRSMRRALDQALARSHLSASRWIQENQHTLVDFSDQPNGFQNLNVFEAD</sequence>
<keyword evidence="2 9" id="KW-0808">Transferase</keyword>
<keyword evidence="4" id="KW-0547">Nucleotide-binding</keyword>
<proteinExistence type="inferred from homology"/>
<dbReference type="AlphaFoldDB" id="A0A3B0VQV8"/>
<dbReference type="CDD" id="cd02503">
    <property type="entry name" value="MobA"/>
    <property type="match status" value="1"/>
</dbReference>
<dbReference type="PANTHER" id="PTHR19136:SF81">
    <property type="entry name" value="MOLYBDENUM COFACTOR GUANYLYLTRANSFERASE"/>
    <property type="match status" value="1"/>
</dbReference>
<dbReference type="SUPFAM" id="SSF53448">
    <property type="entry name" value="Nucleotide-diphospho-sugar transferases"/>
    <property type="match status" value="1"/>
</dbReference>
<name>A0A3B0VQV8_9ZZZZ</name>
<dbReference type="GO" id="GO:1902758">
    <property type="term" value="P:bis(molybdopterin guanine dinucleotide)molybdenum biosynthetic process"/>
    <property type="evidence" value="ECO:0007669"/>
    <property type="project" value="TreeGrafter"/>
</dbReference>
<evidence type="ECO:0000256" key="2">
    <source>
        <dbReference type="ARBA" id="ARBA00022679"/>
    </source>
</evidence>
<evidence type="ECO:0000256" key="4">
    <source>
        <dbReference type="ARBA" id="ARBA00022741"/>
    </source>
</evidence>
<keyword evidence="9" id="KW-0548">Nucleotidyltransferase</keyword>
<dbReference type="NCBIfam" id="TIGR02665">
    <property type="entry name" value="molyb_mobA"/>
    <property type="match status" value="1"/>
</dbReference>
<keyword evidence="7" id="KW-0501">Molybdenum cofactor biosynthesis</keyword>
<dbReference type="PANTHER" id="PTHR19136">
    <property type="entry name" value="MOLYBDENUM COFACTOR GUANYLYLTRANSFERASE"/>
    <property type="match status" value="1"/>
</dbReference>
<reference evidence="9" key="1">
    <citation type="submission" date="2018-06" db="EMBL/GenBank/DDBJ databases">
        <authorList>
            <person name="Zhirakovskaya E."/>
        </authorList>
    </citation>
    <scope>NUCLEOTIDE SEQUENCE</scope>
</reference>
<keyword evidence="6" id="KW-0342">GTP-binding</keyword>